<evidence type="ECO:0000313" key="1">
    <source>
        <dbReference type="EMBL" id="EAY29877.1"/>
    </source>
</evidence>
<evidence type="ECO:0000313" key="2">
    <source>
        <dbReference type="Proteomes" id="UP000004095"/>
    </source>
</evidence>
<dbReference type="Proteomes" id="UP000004095">
    <property type="component" value="Unassembled WGS sequence"/>
</dbReference>
<gene>
    <name evidence="1" type="ORF">M23134_05750</name>
</gene>
<protein>
    <submittedName>
        <fullName evidence="1">Uncharacterized protein</fullName>
    </submittedName>
</protein>
<reference evidence="1 2" key="1">
    <citation type="submission" date="2007-01" db="EMBL/GenBank/DDBJ databases">
        <authorList>
            <person name="Haygood M."/>
            <person name="Podell S."/>
            <person name="Anderson C."/>
            <person name="Hopkinson B."/>
            <person name="Roe K."/>
            <person name="Barbeau K."/>
            <person name="Gaasterland T."/>
            <person name="Ferriera S."/>
            <person name="Johnson J."/>
            <person name="Kravitz S."/>
            <person name="Beeson K."/>
            <person name="Sutton G."/>
            <person name="Rogers Y.-H."/>
            <person name="Friedman R."/>
            <person name="Frazier M."/>
            <person name="Venter J.C."/>
        </authorList>
    </citation>
    <scope>NUCLEOTIDE SEQUENCE [LARGE SCALE GENOMIC DNA]</scope>
    <source>
        <strain evidence="1 2">ATCC 23134</strain>
    </source>
</reference>
<organism evidence="1 2">
    <name type="scientific">Microscilla marina ATCC 23134</name>
    <dbReference type="NCBI Taxonomy" id="313606"/>
    <lineage>
        <taxon>Bacteria</taxon>
        <taxon>Pseudomonadati</taxon>
        <taxon>Bacteroidota</taxon>
        <taxon>Cytophagia</taxon>
        <taxon>Cytophagales</taxon>
        <taxon>Microscillaceae</taxon>
        <taxon>Microscilla</taxon>
    </lineage>
</organism>
<dbReference type="RefSeq" id="WP_004155749.1">
    <property type="nucleotide sequence ID" value="NZ_AAWS01000009.1"/>
</dbReference>
<dbReference type="eggNOG" id="COG4278">
    <property type="taxonomic scope" value="Bacteria"/>
</dbReference>
<name>A1ZIK9_MICM2</name>
<dbReference type="OrthoDB" id="196672at2"/>
<dbReference type="AlphaFoldDB" id="A1ZIK9"/>
<comment type="caution">
    <text evidence="1">The sequence shown here is derived from an EMBL/GenBank/DDBJ whole genome shotgun (WGS) entry which is preliminary data.</text>
</comment>
<proteinExistence type="predicted"/>
<keyword evidence="2" id="KW-1185">Reference proteome</keyword>
<sequence length="86" mass="10461">MDQMWHYHILDTLAYHQDCEKVFGGYMHHYPYFGMRGSQDAQNLADVFEKTKDLYLELFDEEMVREDQNKCWHDCQNRCWQACSSK</sequence>
<dbReference type="EMBL" id="AAWS01000009">
    <property type="protein sequence ID" value="EAY29877.1"/>
    <property type="molecule type" value="Genomic_DNA"/>
</dbReference>
<accession>A1ZIK9</accession>